<dbReference type="Pfam" id="PF13561">
    <property type="entry name" value="adh_short_C2"/>
    <property type="match status" value="1"/>
</dbReference>
<accession>A0A6C1C731</accession>
<feature type="domain" description="Ketoreductase" evidence="4">
    <location>
        <begin position="49"/>
        <end position="276"/>
    </location>
</feature>
<dbReference type="Gene3D" id="3.40.50.720">
    <property type="entry name" value="NAD(P)-binding Rossmann-like Domain"/>
    <property type="match status" value="1"/>
</dbReference>
<gene>
    <name evidence="5" type="ORF">D8771_22075</name>
</gene>
<evidence type="ECO:0000256" key="3">
    <source>
        <dbReference type="SAM" id="MobiDB-lite"/>
    </source>
</evidence>
<name>A0A6C1C731_9ACTN</name>
<dbReference type="PRINTS" id="PR00080">
    <property type="entry name" value="SDRFAMILY"/>
</dbReference>
<evidence type="ECO:0000256" key="2">
    <source>
        <dbReference type="ARBA" id="ARBA00023002"/>
    </source>
</evidence>
<dbReference type="PANTHER" id="PTHR42760">
    <property type="entry name" value="SHORT-CHAIN DEHYDROGENASES/REDUCTASES FAMILY MEMBER"/>
    <property type="match status" value="1"/>
</dbReference>
<dbReference type="SMART" id="SM00822">
    <property type="entry name" value="PKS_KR"/>
    <property type="match status" value="1"/>
</dbReference>
<dbReference type="CDD" id="cd05233">
    <property type="entry name" value="SDR_c"/>
    <property type="match status" value="1"/>
</dbReference>
<dbReference type="FunFam" id="3.40.50.720:FF:000084">
    <property type="entry name" value="Short-chain dehydrogenase reductase"/>
    <property type="match status" value="1"/>
</dbReference>
<dbReference type="GO" id="GO:0016616">
    <property type="term" value="F:oxidoreductase activity, acting on the CH-OH group of donors, NAD or NADP as acceptor"/>
    <property type="evidence" value="ECO:0007669"/>
    <property type="project" value="TreeGrafter"/>
</dbReference>
<keyword evidence="2" id="KW-0560">Oxidoreductase</keyword>
<evidence type="ECO:0000259" key="4">
    <source>
        <dbReference type="SMART" id="SM00822"/>
    </source>
</evidence>
<evidence type="ECO:0000256" key="1">
    <source>
        <dbReference type="ARBA" id="ARBA00006484"/>
    </source>
</evidence>
<feature type="compositionally biased region" description="Basic residues" evidence="3">
    <location>
        <begin position="10"/>
        <end position="22"/>
    </location>
</feature>
<reference evidence="5 6" key="1">
    <citation type="submission" date="2018-10" db="EMBL/GenBank/DDBJ databases">
        <title>Isolation of pseudouridimycin from Streptomyces albus DSM 40763.</title>
        <authorList>
            <person name="Rosenqvist P."/>
            <person name="Metsae-Ketelae M."/>
            <person name="Virta P."/>
        </authorList>
    </citation>
    <scope>NUCLEOTIDE SEQUENCE [LARGE SCALE GENOMIC DNA]</scope>
    <source>
        <strain evidence="5 6">DSM 40763</strain>
    </source>
</reference>
<dbReference type="InterPro" id="IPR036291">
    <property type="entry name" value="NAD(P)-bd_dom_sf"/>
</dbReference>
<evidence type="ECO:0000313" key="6">
    <source>
        <dbReference type="Proteomes" id="UP000298111"/>
    </source>
</evidence>
<dbReference type="AlphaFoldDB" id="A0A6C1C731"/>
<protein>
    <submittedName>
        <fullName evidence="5">SDR family oxidoreductase</fullName>
    </submittedName>
</protein>
<dbReference type="InterPro" id="IPR002347">
    <property type="entry name" value="SDR_fam"/>
</dbReference>
<proteinExistence type="inferred from homology"/>
<comment type="caution">
    <text evidence="5">The sequence shown here is derived from an EMBL/GenBank/DDBJ whole genome shotgun (WGS) entry which is preliminary data.</text>
</comment>
<dbReference type="Proteomes" id="UP000298111">
    <property type="component" value="Unassembled WGS sequence"/>
</dbReference>
<sequence>MGQRAAHLERRPRHSHRPHRRIPGKERTVNSTPGTLPATTAEAFRLDGARALVTGASRGIGRAVALAFADAGADLALSARSEEALRDTAAEVTRRGRKAVPVPGDFTKATAAGAVVDEAAAALGGLDVVVHNAGILPSGPDGAPRLAPLQHTRQEDWDSVVTVNLNASAALCRHAHPHLAASPRANVVLMSSVAGAVGTPMMEAYAATKAAQISLARSLAAGWAREGIRVNALCPGWTRTDMTSFASHTAPLSDWLMAHVPLGRWAEPEEAAWAALYLASPAAAFLTGQALLLDGGLSVPDGGLAGIPKPASPFAEV</sequence>
<dbReference type="PRINTS" id="PR00081">
    <property type="entry name" value="GDHRDH"/>
</dbReference>
<feature type="region of interest" description="Disordered" evidence="3">
    <location>
        <begin position="1"/>
        <end position="35"/>
    </location>
</feature>
<organism evidence="5 6">
    <name type="scientific">Streptomyces albus</name>
    <dbReference type="NCBI Taxonomy" id="1888"/>
    <lineage>
        <taxon>Bacteria</taxon>
        <taxon>Bacillati</taxon>
        <taxon>Actinomycetota</taxon>
        <taxon>Actinomycetes</taxon>
        <taxon>Kitasatosporales</taxon>
        <taxon>Streptomycetaceae</taxon>
        <taxon>Streptomyces</taxon>
    </lineage>
</organism>
<comment type="similarity">
    <text evidence="1">Belongs to the short-chain dehydrogenases/reductases (SDR) family.</text>
</comment>
<dbReference type="EMBL" id="RCIY01000069">
    <property type="protein sequence ID" value="TGG80481.1"/>
    <property type="molecule type" value="Genomic_DNA"/>
</dbReference>
<evidence type="ECO:0000313" key="5">
    <source>
        <dbReference type="EMBL" id="TGG80481.1"/>
    </source>
</evidence>
<dbReference type="InterPro" id="IPR057326">
    <property type="entry name" value="KR_dom"/>
</dbReference>
<dbReference type="SUPFAM" id="SSF51735">
    <property type="entry name" value="NAD(P)-binding Rossmann-fold domains"/>
    <property type="match status" value="1"/>
</dbReference>